<proteinExistence type="predicted"/>
<organism evidence="2 3">
    <name type="scientific">Frankia canadensis</name>
    <dbReference type="NCBI Taxonomy" id="1836972"/>
    <lineage>
        <taxon>Bacteria</taxon>
        <taxon>Bacillati</taxon>
        <taxon>Actinomycetota</taxon>
        <taxon>Actinomycetes</taxon>
        <taxon>Frankiales</taxon>
        <taxon>Frankiaceae</taxon>
        <taxon>Frankia</taxon>
    </lineage>
</organism>
<feature type="compositionally biased region" description="Basic and acidic residues" evidence="1">
    <location>
        <begin position="111"/>
        <end position="133"/>
    </location>
</feature>
<gene>
    <name evidence="2" type="ORF">FRACA_220025</name>
</gene>
<dbReference type="AlphaFoldDB" id="A0A2I2KQZ0"/>
<protein>
    <submittedName>
        <fullName evidence="2">Uncharacterized protein</fullName>
    </submittedName>
</protein>
<sequence>MAPADQNRPVRRRLPSVGGGSRAPPAGAVGPTVLPHLAHTPLRSPVRSRSAGSGSLRRAAATDPYVPPRIPTVNMDDTQQLRPRPSKPANSGGATYLEGAGSGGGRRKAATTRDLEKVIGTLNHREVDTSARRRETHSRRGAGTRHVTGAHVHSGSVMSGPQRDRMSVHDRRPARAPGTLPASAGVADQRCPRPAASPRRVPASRSHHPERKPLSRYGSHESAGQAADGGKESRVVRHPTTDPYHTLTPAHERWYCTSHETDITPIRRVRVRARTPRLGATWDTSAPLRTNPPKHVC</sequence>
<feature type="region of interest" description="Disordered" evidence="1">
    <location>
        <begin position="1"/>
        <end position="247"/>
    </location>
</feature>
<feature type="compositionally biased region" description="Basic residues" evidence="1">
    <location>
        <begin position="134"/>
        <end position="143"/>
    </location>
</feature>
<accession>A0A2I2KQZ0</accession>
<dbReference type="Proteomes" id="UP000234331">
    <property type="component" value="Unassembled WGS sequence"/>
</dbReference>
<dbReference type="EMBL" id="FZMO01000135">
    <property type="protein sequence ID" value="SNQ48085.1"/>
    <property type="molecule type" value="Genomic_DNA"/>
</dbReference>
<evidence type="ECO:0000256" key="1">
    <source>
        <dbReference type="SAM" id="MobiDB-lite"/>
    </source>
</evidence>
<keyword evidence="3" id="KW-1185">Reference proteome</keyword>
<evidence type="ECO:0000313" key="2">
    <source>
        <dbReference type="EMBL" id="SNQ48085.1"/>
    </source>
</evidence>
<name>A0A2I2KQZ0_9ACTN</name>
<feature type="compositionally biased region" description="Basic and acidic residues" evidence="1">
    <location>
        <begin position="162"/>
        <end position="173"/>
    </location>
</feature>
<feature type="compositionally biased region" description="Low complexity" evidence="1">
    <location>
        <begin position="47"/>
        <end position="61"/>
    </location>
</feature>
<feature type="compositionally biased region" description="Low complexity" evidence="1">
    <location>
        <begin position="192"/>
        <end position="204"/>
    </location>
</feature>
<evidence type="ECO:0000313" key="3">
    <source>
        <dbReference type="Proteomes" id="UP000234331"/>
    </source>
</evidence>
<reference evidence="2 3" key="1">
    <citation type="submission" date="2017-06" db="EMBL/GenBank/DDBJ databases">
        <authorList>
            <person name="Kim H.J."/>
            <person name="Triplett B.A."/>
        </authorList>
    </citation>
    <scope>NUCLEOTIDE SEQUENCE [LARGE SCALE GENOMIC DNA]</scope>
    <source>
        <strain evidence="2">FRACA_ARgP5</strain>
    </source>
</reference>